<evidence type="ECO:0000313" key="2">
    <source>
        <dbReference type="EMBL" id="CAI4020228.1"/>
    </source>
</evidence>
<keyword evidence="1" id="KW-0812">Transmembrane</keyword>
<evidence type="ECO:0000313" key="3">
    <source>
        <dbReference type="EMBL" id="CAL1173603.1"/>
    </source>
</evidence>
<dbReference type="EMBL" id="CAMXCT010006798">
    <property type="protein sequence ID" value="CAI4020228.1"/>
    <property type="molecule type" value="Genomic_DNA"/>
</dbReference>
<reference evidence="3" key="2">
    <citation type="submission" date="2024-04" db="EMBL/GenBank/DDBJ databases">
        <authorList>
            <person name="Chen Y."/>
            <person name="Shah S."/>
            <person name="Dougan E. K."/>
            <person name="Thang M."/>
            <person name="Chan C."/>
        </authorList>
    </citation>
    <scope>NUCLEOTIDE SEQUENCE [LARGE SCALE GENOMIC DNA]</scope>
</reference>
<dbReference type="AlphaFoldDB" id="A0A9P1M5X0"/>
<feature type="transmembrane region" description="Helical" evidence="1">
    <location>
        <begin position="752"/>
        <end position="773"/>
    </location>
</feature>
<sequence length="1245" mass="132357">SVSQDSEVVIENVAAVYGAGFHVKGNVYISENSTMLIQDAICSKNGGGFYTEGRLQVTNSSVVSLQNVTAGSHGGGFLAVGEVEIANSTLNISNSQAKAKDGGGFTAEKGLTVSGSTLIIQNTIAGRYGGGFVVKGRTVISRSTVSIQNATAQILGGGFCAADEVVIDETKVSISNSRSERLGGGFHTNGRLQVTNSSVVSLQNVTAQDTGGGFIAFGEVEIERNSTINMFNSRAVSGDGGGFDAEKDLTVWKGSRLIIRNATAGKHGGGFIAKSWVIISRSTVSIENAMGRQVGGGFFAIDEVVIDQMSSVSISNSRSEKLGGGFQTNSRFQVIGSSVVSLQNVTAGSHGGGINCLGEVEIAGNSTVNISNSHTKTGKGGGFVAEKGLTVSTGSRLIIQNAVGQSGGGFFAEGRALVNSSTVSIHNASAGLLGGGFFAGGLALVNASTVALFSTHAGAGGGAFSVRGLTLHRSSMSISNSTALGSGSAGLVDGQVLLSSRSNLVVKDVQGLDNSSVLAASCLHLRDRSHILFGGVVGGHGVELQNSGCSALCSNRTFYVEADAALNASGRLSSGFLSLAACQKEKVRLSGIHLHSWSSSLLSTRPSSVVVDQVSIAYKPPIDNLQVLGAKDGFEIDSLTVFCPNCTCGVTLNAAKNRSLKAVSSEHLQCPKTAATSKGLTQRCKCSNYQIATQHFRDVDMVPLESIFQTCMFCKPHFHFQNGDCPKCGVFNAWSDGNKDVCHVLPRRKRELIILSTGAAVVVILTFLVIEILHAPLMILDAKSDLADPTQAESKRTFTLSVQGPIVDLHKSLSRLVHQRVRYRAKGTGLIWLDYEQKKSNAIKVRNIARRKLLLQDTNPPFDCASCKGSLHAADFFYLLGLLTACISVTAMLPVIIKVAVISGNGVGHVFVTAIYVALPLVAVAALLHLPVAWMIKRQYRRTSFSEALDEYRKQIRCKPFSGPDATHPRNQGLQVLTLRGLWKHFESFILERNMHFVVANIVTPLTQSKGVSFVTLWGGRRVDYFVSHSWGTSFPHFVQSIQCHALSKEGPTSWGDAAYWICSFANNQWNIGADLGNDPMESAFARTLTAGIKGVAMVLDQEVQPLTRVWCLFEFLLSSREHLELVFVTNAGVIGDDGCSSFDIALEVGKKIKSLQVATCGASSEKDKKDIFDYIISELGSLERMDDQIRKLMAQMLMRNLANVEKATGSLVDSLGQGSATVVSLSDESFKSLVASGKRQIFSM</sequence>
<gene>
    <name evidence="2" type="ORF">C1SCF055_LOCUS44666</name>
</gene>
<evidence type="ECO:0000256" key="1">
    <source>
        <dbReference type="SAM" id="Phobius"/>
    </source>
</evidence>
<protein>
    <recommendedName>
        <fullName evidence="4">Right handed beta helix domain-containing protein</fullName>
    </recommendedName>
</protein>
<keyword evidence="1" id="KW-1133">Transmembrane helix</keyword>
<name>A0A9P1M5X0_9DINO</name>
<feature type="transmembrane region" description="Helical" evidence="1">
    <location>
        <begin position="909"/>
        <end position="936"/>
    </location>
</feature>
<keyword evidence="1" id="KW-0472">Membrane</keyword>
<organism evidence="2">
    <name type="scientific">Cladocopium goreaui</name>
    <dbReference type="NCBI Taxonomy" id="2562237"/>
    <lineage>
        <taxon>Eukaryota</taxon>
        <taxon>Sar</taxon>
        <taxon>Alveolata</taxon>
        <taxon>Dinophyceae</taxon>
        <taxon>Suessiales</taxon>
        <taxon>Symbiodiniaceae</taxon>
        <taxon>Cladocopium</taxon>
    </lineage>
</organism>
<comment type="caution">
    <text evidence="2">The sequence shown here is derived from an EMBL/GenBank/DDBJ whole genome shotgun (WGS) entry which is preliminary data.</text>
</comment>
<reference evidence="2" key="1">
    <citation type="submission" date="2022-10" db="EMBL/GenBank/DDBJ databases">
        <authorList>
            <person name="Chen Y."/>
            <person name="Dougan E. K."/>
            <person name="Chan C."/>
            <person name="Rhodes N."/>
            <person name="Thang M."/>
        </authorList>
    </citation>
    <scope>NUCLEOTIDE SEQUENCE</scope>
</reference>
<feature type="transmembrane region" description="Helical" evidence="1">
    <location>
        <begin position="876"/>
        <end position="897"/>
    </location>
</feature>
<proteinExistence type="predicted"/>
<dbReference type="EMBL" id="CAMXCT020006798">
    <property type="protein sequence ID" value="CAL1173603.1"/>
    <property type="molecule type" value="Genomic_DNA"/>
</dbReference>
<dbReference type="OrthoDB" id="436834at2759"/>
<accession>A0A9P1M5X0</accession>
<feature type="non-terminal residue" evidence="2">
    <location>
        <position position="1"/>
    </location>
</feature>
<evidence type="ECO:0008006" key="4">
    <source>
        <dbReference type="Google" id="ProtNLM"/>
    </source>
</evidence>